<gene>
    <name evidence="2" type="primary">nfo_2</name>
    <name evidence="2" type="ORF">OXPF_27710</name>
</gene>
<evidence type="ECO:0000259" key="1">
    <source>
        <dbReference type="Pfam" id="PF01261"/>
    </source>
</evidence>
<dbReference type="Proteomes" id="UP000050326">
    <property type="component" value="Unassembled WGS sequence"/>
</dbReference>
<dbReference type="SUPFAM" id="SSF51658">
    <property type="entry name" value="Xylose isomerase-like"/>
    <property type="match status" value="1"/>
</dbReference>
<reference evidence="2 3" key="1">
    <citation type="submission" date="2015-09" db="EMBL/GenBank/DDBJ databases">
        <title>Genome sequence of Oxobacter pfennigii DSM 3222.</title>
        <authorList>
            <person name="Poehlein A."/>
            <person name="Bengelsdorf F.R."/>
            <person name="Schiel-Bengelsdorf B."/>
            <person name="Duerre P."/>
            <person name="Daniel R."/>
        </authorList>
    </citation>
    <scope>NUCLEOTIDE SEQUENCE [LARGE SCALE GENOMIC DNA]</scope>
    <source>
        <strain evidence="2 3">DSM 3222</strain>
    </source>
</reference>
<evidence type="ECO:0000313" key="3">
    <source>
        <dbReference type="Proteomes" id="UP000050326"/>
    </source>
</evidence>
<dbReference type="AlphaFoldDB" id="A0A0P8W415"/>
<keyword evidence="3" id="KW-1185">Reference proteome</keyword>
<organism evidence="2 3">
    <name type="scientific">Oxobacter pfennigii</name>
    <dbReference type="NCBI Taxonomy" id="36849"/>
    <lineage>
        <taxon>Bacteria</taxon>
        <taxon>Bacillati</taxon>
        <taxon>Bacillota</taxon>
        <taxon>Clostridia</taxon>
        <taxon>Eubacteriales</taxon>
        <taxon>Clostridiaceae</taxon>
        <taxon>Oxobacter</taxon>
    </lineage>
</organism>
<dbReference type="EC" id="3.1.21.2" evidence="2"/>
<dbReference type="GO" id="GO:0008833">
    <property type="term" value="F:deoxyribonuclease IV (phage-T4-induced) activity"/>
    <property type="evidence" value="ECO:0007669"/>
    <property type="project" value="UniProtKB-EC"/>
</dbReference>
<dbReference type="InterPro" id="IPR036237">
    <property type="entry name" value="Xyl_isomerase-like_sf"/>
</dbReference>
<dbReference type="PATRIC" id="fig|36849.3.peg.2925"/>
<dbReference type="Pfam" id="PF01261">
    <property type="entry name" value="AP_endonuc_2"/>
    <property type="match status" value="1"/>
</dbReference>
<proteinExistence type="predicted"/>
<dbReference type="Gene3D" id="3.20.20.150">
    <property type="entry name" value="Divalent-metal-dependent TIM barrel enzymes"/>
    <property type="match status" value="1"/>
</dbReference>
<keyword evidence="2" id="KW-0378">Hydrolase</keyword>
<dbReference type="RefSeq" id="WP_054875786.1">
    <property type="nucleotide sequence ID" value="NZ_LKET01000039.1"/>
</dbReference>
<name>A0A0P8W415_9CLOT</name>
<protein>
    <submittedName>
        <fullName evidence="2">Endonuclease 4</fullName>
        <ecNumber evidence="2">3.1.21.2</ecNumber>
    </submittedName>
</protein>
<dbReference type="OrthoDB" id="6253202at2"/>
<dbReference type="STRING" id="36849.OXPF_27710"/>
<evidence type="ECO:0000313" key="2">
    <source>
        <dbReference type="EMBL" id="KPU43330.1"/>
    </source>
</evidence>
<comment type="caution">
    <text evidence="2">The sequence shown here is derived from an EMBL/GenBank/DDBJ whole genome shotgun (WGS) entry which is preliminary data.</text>
</comment>
<dbReference type="InterPro" id="IPR013022">
    <property type="entry name" value="Xyl_isomerase-like_TIM-brl"/>
</dbReference>
<keyword evidence="2" id="KW-0540">Nuclease</keyword>
<dbReference type="EMBL" id="LKET01000039">
    <property type="protein sequence ID" value="KPU43330.1"/>
    <property type="molecule type" value="Genomic_DNA"/>
</dbReference>
<sequence>MLKIVNFSIHPSDSDKFSGDSNRIMQFLKSHELDGLEVIQHYDWEADVIPPSMIIGLHMRFWPIWLDFWRNDKNELINQFGDKTVYTHYYGGGSRSAIIDHYRKELKTAEEMGAQYVVFHVCHAQLEHCYNYKFTYSDYEVADAFIEMINEVMEGSDAKFLLLLENLWWPGLTFLDKNIAERLMDKITYPNKGFMLDTGHLMNTNLELRDEEEAVAYIMKVLKGLGEMAGHIKGIHLNSSLSGEYVKNQIACAGEADCSKGFFDRYIKAFSHISKIDRHMPFTHPSINAVIDFVKPQFLIHEFITSTLEEWDEYINTQNDILNPAE</sequence>
<keyword evidence="2" id="KW-0255">Endonuclease</keyword>
<accession>A0A0P8W415</accession>
<feature type="domain" description="Xylose isomerase-like TIM barrel" evidence="1">
    <location>
        <begin position="95"/>
        <end position="284"/>
    </location>
</feature>